<accession>A0A328WX19</accession>
<reference evidence="3 4" key="1">
    <citation type="submission" date="2018-06" db="EMBL/GenBank/DDBJ databases">
        <title>Genomic Encyclopedia of Type Strains, Phase III (KMG-III): the genomes of soil and plant-associated and newly described type strains.</title>
        <authorList>
            <person name="Whitman W."/>
        </authorList>
    </citation>
    <scope>NUCLEOTIDE SEQUENCE [LARGE SCALE GENOMIC DNA]</scope>
    <source>
        <strain evidence="3 4">CGMCC 1.12504</strain>
    </source>
</reference>
<comment type="caution">
    <text evidence="3">The sequence shown here is derived from an EMBL/GenBank/DDBJ whole genome shotgun (WGS) entry which is preliminary data.</text>
</comment>
<evidence type="ECO:0000313" key="4">
    <source>
        <dbReference type="Proteomes" id="UP000249518"/>
    </source>
</evidence>
<dbReference type="AlphaFoldDB" id="A0A328WX19"/>
<dbReference type="OrthoDB" id="8481699at2"/>
<name>A0A328WX19_9FLAO</name>
<dbReference type="InterPro" id="IPR011008">
    <property type="entry name" value="Dimeric_a/b-barrel"/>
</dbReference>
<gene>
    <name evidence="3" type="ORF">B0I10_103278</name>
</gene>
<dbReference type="SUPFAM" id="SSF54909">
    <property type="entry name" value="Dimeric alpha+beta barrel"/>
    <property type="match status" value="1"/>
</dbReference>
<sequence>MNKFIFLLSSVLFVSCSSVKVQNTKTDIPANKKIVKTNHETFSYQEGDTTYVMQKYFLVLLKKGVNRNHSKEDAAELQKRHMAHIAWLDKTGKISLAGPSDNHETVAGFLLFNTETIKEADSLAKLDPAVKAGRLDVEVLPWWAAKGSKLK</sequence>
<dbReference type="RefSeq" id="WP_112085287.1">
    <property type="nucleotide sequence ID" value="NZ_QLSV01000003.1"/>
</dbReference>
<evidence type="ECO:0000313" key="3">
    <source>
        <dbReference type="EMBL" id="RAR49855.1"/>
    </source>
</evidence>
<dbReference type="Proteomes" id="UP000249518">
    <property type="component" value="Unassembled WGS sequence"/>
</dbReference>
<proteinExistence type="inferred from homology"/>
<dbReference type="Gene3D" id="3.30.70.1060">
    <property type="entry name" value="Dimeric alpha+beta barrel"/>
    <property type="match status" value="1"/>
</dbReference>
<evidence type="ECO:0000256" key="1">
    <source>
        <dbReference type="ARBA" id="ARBA00007689"/>
    </source>
</evidence>
<protein>
    <submittedName>
        <fullName evidence="3">Uncharacterized protein YciI</fullName>
    </submittedName>
</protein>
<dbReference type="EMBL" id="QLSV01000003">
    <property type="protein sequence ID" value="RAR49855.1"/>
    <property type="molecule type" value="Genomic_DNA"/>
</dbReference>
<evidence type="ECO:0000259" key="2">
    <source>
        <dbReference type="Pfam" id="PF03795"/>
    </source>
</evidence>
<organism evidence="3 4">
    <name type="scientific">Flavobacterium lacus</name>
    <dbReference type="NCBI Taxonomy" id="1353778"/>
    <lineage>
        <taxon>Bacteria</taxon>
        <taxon>Pseudomonadati</taxon>
        <taxon>Bacteroidota</taxon>
        <taxon>Flavobacteriia</taxon>
        <taxon>Flavobacteriales</taxon>
        <taxon>Flavobacteriaceae</taxon>
        <taxon>Flavobacterium</taxon>
    </lineage>
</organism>
<dbReference type="Pfam" id="PF03795">
    <property type="entry name" value="YCII"/>
    <property type="match status" value="1"/>
</dbReference>
<dbReference type="PROSITE" id="PS51257">
    <property type="entry name" value="PROKAR_LIPOPROTEIN"/>
    <property type="match status" value="1"/>
</dbReference>
<comment type="similarity">
    <text evidence="1">Belongs to the YciI family.</text>
</comment>
<feature type="domain" description="YCII-related" evidence="2">
    <location>
        <begin position="70"/>
        <end position="142"/>
    </location>
</feature>
<keyword evidence="4" id="KW-1185">Reference proteome</keyword>
<dbReference type="InterPro" id="IPR005545">
    <property type="entry name" value="YCII"/>
</dbReference>